<dbReference type="Proteomes" id="UP001283361">
    <property type="component" value="Unassembled WGS sequence"/>
</dbReference>
<name>A0AAE1CQZ8_9GAST</name>
<protein>
    <submittedName>
        <fullName evidence="1">Uncharacterized protein</fullName>
    </submittedName>
</protein>
<keyword evidence="2" id="KW-1185">Reference proteome</keyword>
<reference evidence="1" key="1">
    <citation type="journal article" date="2023" name="G3 (Bethesda)">
        <title>A reference genome for the long-term kleptoplast-retaining sea slug Elysia crispata morphotype clarki.</title>
        <authorList>
            <person name="Eastman K.E."/>
            <person name="Pendleton A.L."/>
            <person name="Shaikh M.A."/>
            <person name="Suttiyut T."/>
            <person name="Ogas R."/>
            <person name="Tomko P."/>
            <person name="Gavelis G."/>
            <person name="Widhalm J.R."/>
            <person name="Wisecaver J.H."/>
        </authorList>
    </citation>
    <scope>NUCLEOTIDE SEQUENCE</scope>
    <source>
        <strain evidence="1">ECLA1</strain>
    </source>
</reference>
<accession>A0AAE1CQZ8</accession>
<evidence type="ECO:0000313" key="1">
    <source>
        <dbReference type="EMBL" id="KAK3729712.1"/>
    </source>
</evidence>
<proteinExistence type="predicted"/>
<dbReference type="EMBL" id="JAWDGP010007118">
    <property type="protein sequence ID" value="KAK3729712.1"/>
    <property type="molecule type" value="Genomic_DNA"/>
</dbReference>
<gene>
    <name evidence="1" type="ORF">RRG08_010033</name>
</gene>
<comment type="caution">
    <text evidence="1">The sequence shown here is derived from an EMBL/GenBank/DDBJ whole genome shotgun (WGS) entry which is preliminary data.</text>
</comment>
<organism evidence="1 2">
    <name type="scientific">Elysia crispata</name>
    <name type="common">lettuce slug</name>
    <dbReference type="NCBI Taxonomy" id="231223"/>
    <lineage>
        <taxon>Eukaryota</taxon>
        <taxon>Metazoa</taxon>
        <taxon>Spiralia</taxon>
        <taxon>Lophotrochozoa</taxon>
        <taxon>Mollusca</taxon>
        <taxon>Gastropoda</taxon>
        <taxon>Heterobranchia</taxon>
        <taxon>Euthyneura</taxon>
        <taxon>Panpulmonata</taxon>
        <taxon>Sacoglossa</taxon>
        <taxon>Placobranchoidea</taxon>
        <taxon>Plakobranchidae</taxon>
        <taxon>Elysia</taxon>
    </lineage>
</organism>
<dbReference type="AlphaFoldDB" id="A0AAE1CQZ8"/>
<evidence type="ECO:0000313" key="2">
    <source>
        <dbReference type="Proteomes" id="UP001283361"/>
    </source>
</evidence>
<sequence length="67" mass="8014">MSKRIVDFVFYFGVHELTLCLDFTCVWYTSVIREYLKFARHRSGMQVYEKAFVMKASDHLQTLELKS</sequence>